<accession>A0A161Q8E0</accession>
<evidence type="ECO:0000313" key="3">
    <source>
        <dbReference type="EMBL" id="KYO57569.1"/>
    </source>
</evidence>
<reference evidence="3 4" key="1">
    <citation type="submission" date="2015-12" db="EMBL/GenBank/DDBJ databases">
        <title>Genome sequence of Tistrella mobilis MCCC 1A02139.</title>
        <authorList>
            <person name="Lu L."/>
            <person name="Lai Q."/>
            <person name="Shao Z."/>
            <person name="Qian P."/>
        </authorList>
    </citation>
    <scope>NUCLEOTIDE SEQUENCE [LARGE SCALE GENOMIC DNA]</scope>
    <source>
        <strain evidence="3 4">MCCC 1A02139</strain>
    </source>
</reference>
<gene>
    <name evidence="3" type="ORF">AUP44_02135</name>
    <name evidence="2" type="ORF">DCK97_20675</name>
</gene>
<dbReference type="AlphaFoldDB" id="A0A161Q8E0"/>
<evidence type="ECO:0000256" key="1">
    <source>
        <dbReference type="SAM" id="Coils"/>
    </source>
</evidence>
<sequence length="242" mass="26844">MSLGLNAGRRREKRRRRMMMLKWLAGLAIIAGAGAYAYRTGAMLAEGEVRRLEQSVADLNVRLSELGAENARLREARESALIEVEQWRQRYQKDVPTGQLAEILTRVQSRMADGVKPERLNFVIGAVSNERRCEGGPVTKRFILPTPLSTGSNDAVTFADGLITVTGRGETSVNDKGDREAWFDPSQPVTLRFIEIGGRATEATGTLPLQHSMVIGDREYRFAIRASNRSFVEVSSDVCAYP</sequence>
<comment type="caution">
    <text evidence="3">The sequence shown here is derived from an EMBL/GenBank/DDBJ whole genome shotgun (WGS) entry which is preliminary data.</text>
</comment>
<evidence type="ECO:0000313" key="4">
    <source>
        <dbReference type="Proteomes" id="UP000075787"/>
    </source>
</evidence>
<dbReference type="Proteomes" id="UP000257706">
    <property type="component" value="Unassembled WGS sequence"/>
</dbReference>
<keyword evidence="1" id="KW-0175">Coiled coil</keyword>
<protein>
    <submittedName>
        <fullName evidence="3">Uncharacterized protein</fullName>
    </submittedName>
</protein>
<proteinExistence type="predicted"/>
<name>A0A161Q8E0_9PROT</name>
<evidence type="ECO:0000313" key="2">
    <source>
        <dbReference type="EMBL" id="HAE49832.1"/>
    </source>
</evidence>
<dbReference type="OrthoDB" id="7339473at2"/>
<reference evidence="2 5" key="2">
    <citation type="journal article" date="2018" name="Nat. Biotechnol.">
        <title>A standardized bacterial taxonomy based on genome phylogeny substantially revises the tree of life.</title>
        <authorList>
            <person name="Parks D.H."/>
            <person name="Chuvochina M."/>
            <person name="Waite D.W."/>
            <person name="Rinke C."/>
            <person name="Skarshewski A."/>
            <person name="Chaumeil P.A."/>
            <person name="Hugenholtz P."/>
        </authorList>
    </citation>
    <scope>NUCLEOTIDE SEQUENCE [LARGE SCALE GENOMIC DNA]</scope>
    <source>
        <strain evidence="2">UBA8739</strain>
    </source>
</reference>
<dbReference type="EMBL" id="LPZR01000013">
    <property type="protein sequence ID" value="KYO57569.1"/>
    <property type="molecule type" value="Genomic_DNA"/>
</dbReference>
<feature type="coiled-coil region" evidence="1">
    <location>
        <begin position="42"/>
        <end position="90"/>
    </location>
</feature>
<evidence type="ECO:0000313" key="5">
    <source>
        <dbReference type="Proteomes" id="UP000257706"/>
    </source>
</evidence>
<dbReference type="RefSeq" id="WP_062761388.1">
    <property type="nucleotide sequence ID" value="NZ_CP121027.1"/>
</dbReference>
<organism evidence="3 4">
    <name type="scientific">Tistrella mobilis</name>
    <dbReference type="NCBI Taxonomy" id="171437"/>
    <lineage>
        <taxon>Bacteria</taxon>
        <taxon>Pseudomonadati</taxon>
        <taxon>Pseudomonadota</taxon>
        <taxon>Alphaproteobacteria</taxon>
        <taxon>Geminicoccales</taxon>
        <taxon>Geminicoccaceae</taxon>
        <taxon>Tistrella</taxon>
    </lineage>
</organism>
<dbReference type="Proteomes" id="UP000075787">
    <property type="component" value="Unassembled WGS sequence"/>
</dbReference>
<dbReference type="EMBL" id="DMAI01000339">
    <property type="protein sequence ID" value="HAE49832.1"/>
    <property type="molecule type" value="Genomic_DNA"/>
</dbReference>
<dbReference type="GeneID" id="97241631"/>